<feature type="region of interest" description="Disordered" evidence="2">
    <location>
        <begin position="1999"/>
        <end position="2044"/>
    </location>
</feature>
<name>A0A7J6XY66_TRYCR</name>
<feature type="region of interest" description="Disordered" evidence="2">
    <location>
        <begin position="144"/>
        <end position="174"/>
    </location>
</feature>
<evidence type="ECO:0000256" key="1">
    <source>
        <dbReference type="SAM" id="Coils"/>
    </source>
</evidence>
<keyword evidence="1" id="KW-0175">Coiled coil</keyword>
<feature type="compositionally biased region" description="Low complexity" evidence="2">
    <location>
        <begin position="2728"/>
        <end position="2744"/>
    </location>
</feature>
<feature type="compositionally biased region" description="Polar residues" evidence="2">
    <location>
        <begin position="1999"/>
        <end position="2009"/>
    </location>
</feature>
<dbReference type="Gene3D" id="2.60.40.10">
    <property type="entry name" value="Immunoglobulins"/>
    <property type="match status" value="2"/>
</dbReference>
<feature type="compositionally biased region" description="Low complexity" evidence="2">
    <location>
        <begin position="464"/>
        <end position="491"/>
    </location>
</feature>
<feature type="compositionally biased region" description="Low complexity" evidence="2">
    <location>
        <begin position="2967"/>
        <end position="2987"/>
    </location>
</feature>
<feature type="region of interest" description="Disordered" evidence="2">
    <location>
        <begin position="456"/>
        <end position="496"/>
    </location>
</feature>
<feature type="compositionally biased region" description="Low complexity" evidence="2">
    <location>
        <begin position="2033"/>
        <end position="2044"/>
    </location>
</feature>
<evidence type="ECO:0000256" key="2">
    <source>
        <dbReference type="SAM" id="MobiDB-lite"/>
    </source>
</evidence>
<dbReference type="VEuPathDB" id="TriTrypDB:ECC02_008119"/>
<feature type="region of interest" description="Disordered" evidence="2">
    <location>
        <begin position="1173"/>
        <end position="1196"/>
    </location>
</feature>
<protein>
    <submittedName>
        <fullName evidence="3">Uncharacterized protein</fullName>
    </submittedName>
</protein>
<feature type="compositionally biased region" description="Basic residues" evidence="2">
    <location>
        <begin position="156"/>
        <end position="165"/>
    </location>
</feature>
<proteinExistence type="predicted"/>
<dbReference type="Proteomes" id="UP000583944">
    <property type="component" value="Unassembled WGS sequence"/>
</dbReference>
<feature type="compositionally biased region" description="Low complexity" evidence="2">
    <location>
        <begin position="1423"/>
        <end position="1452"/>
    </location>
</feature>
<organism evidence="3 4">
    <name type="scientific">Trypanosoma cruzi</name>
    <dbReference type="NCBI Taxonomy" id="5693"/>
    <lineage>
        <taxon>Eukaryota</taxon>
        <taxon>Discoba</taxon>
        <taxon>Euglenozoa</taxon>
        <taxon>Kinetoplastea</taxon>
        <taxon>Metakinetoplastina</taxon>
        <taxon>Trypanosomatida</taxon>
        <taxon>Trypanosomatidae</taxon>
        <taxon>Trypanosoma</taxon>
        <taxon>Schizotrypanum</taxon>
    </lineage>
</organism>
<dbReference type="PANTHER" id="PTHR39211">
    <property type="entry name" value="CHROMOSOME 7, WHOLE GENOME SHOTGUN SEQUENCE"/>
    <property type="match status" value="1"/>
</dbReference>
<feature type="region of interest" description="Disordered" evidence="2">
    <location>
        <begin position="3145"/>
        <end position="3174"/>
    </location>
</feature>
<feature type="coiled-coil region" evidence="1">
    <location>
        <begin position="1122"/>
        <end position="1149"/>
    </location>
</feature>
<dbReference type="EMBL" id="JABDHM010000082">
    <property type="protein sequence ID" value="KAF5218950.1"/>
    <property type="molecule type" value="Genomic_DNA"/>
</dbReference>
<feature type="compositionally biased region" description="Basic residues" evidence="2">
    <location>
        <begin position="2017"/>
        <end position="2030"/>
    </location>
</feature>
<evidence type="ECO:0000313" key="4">
    <source>
        <dbReference type="Proteomes" id="UP000583944"/>
    </source>
</evidence>
<feature type="compositionally biased region" description="Polar residues" evidence="2">
    <location>
        <begin position="193"/>
        <end position="202"/>
    </location>
</feature>
<feature type="region of interest" description="Disordered" evidence="2">
    <location>
        <begin position="1423"/>
        <end position="1454"/>
    </location>
</feature>
<feature type="compositionally biased region" description="Basic and acidic residues" evidence="2">
    <location>
        <begin position="3148"/>
        <end position="3158"/>
    </location>
</feature>
<accession>A0A7J6XY66</accession>
<comment type="caution">
    <text evidence="3">The sequence shown here is derived from an EMBL/GenBank/DDBJ whole genome shotgun (WGS) entry which is preliminary data.</text>
</comment>
<feature type="compositionally biased region" description="Polar residues" evidence="2">
    <location>
        <begin position="210"/>
        <end position="222"/>
    </location>
</feature>
<evidence type="ECO:0000313" key="3">
    <source>
        <dbReference type="EMBL" id="KAF5218950.1"/>
    </source>
</evidence>
<feature type="region of interest" description="Disordered" evidence="2">
    <location>
        <begin position="2728"/>
        <end position="2747"/>
    </location>
</feature>
<dbReference type="InterPro" id="IPR013783">
    <property type="entry name" value="Ig-like_fold"/>
</dbReference>
<feature type="compositionally biased region" description="Basic and acidic residues" evidence="2">
    <location>
        <begin position="223"/>
        <end position="236"/>
    </location>
</feature>
<feature type="region of interest" description="Disordered" evidence="2">
    <location>
        <begin position="2959"/>
        <end position="3014"/>
    </location>
</feature>
<feature type="region of interest" description="Disordered" evidence="2">
    <location>
        <begin position="192"/>
        <end position="241"/>
    </location>
</feature>
<dbReference type="VEuPathDB" id="TriTrypDB:BCY84_16655"/>
<gene>
    <name evidence="3" type="ORF">ECC02_008119</name>
</gene>
<dbReference type="PANTHER" id="PTHR39211:SF1">
    <property type="entry name" value="ABNORMAL SPINDLE-LIKE MICROCEPHALY-ASSOCIATED PROTEIN ASH DOMAIN-CONTAINING PROTEIN"/>
    <property type="match status" value="1"/>
</dbReference>
<reference evidence="3 4" key="1">
    <citation type="journal article" date="2019" name="Genome Biol. Evol.">
        <title>Nanopore Sequencing Significantly Improves Genome Assembly of the Protozoan Parasite Trypanosoma cruzi.</title>
        <authorList>
            <person name="Diaz-Viraque F."/>
            <person name="Pita S."/>
            <person name="Greif G."/>
            <person name="de Souza R.C.M."/>
            <person name="Iraola G."/>
            <person name="Robello C."/>
        </authorList>
    </citation>
    <scope>NUCLEOTIDE SEQUENCE [LARGE SCALE GENOMIC DNA]</scope>
    <source>
        <strain evidence="3 4">Berenice</strain>
    </source>
</reference>
<sequence>MLKVVPSELQFGALAVNDVPVYCRFSVVNTDPMVSLSVQFTATTVPAVIRFQLWDDMLLLDDDDIDGGGAQKDRQKRGKLSLFYSAFFEGISVIDRLLLGPLESREVVAIFHADPVQFSTVMVQAPPAMVRGVIQLTAASLPSAVTSSPSDTEANRKHHHQHKNSNSHSSGSSSFPMFNSSLHLVNEKKECNPQANKISPHSTPGGASKTEMSSHGDTAVNESRTKKSDAGGRHDPQTSSLSLLFSRSPTVAAVRSETVTLPFTASVFLSLLTVSRSELRTTMAPGKTHLMDFTVTNASSLPLPFVVRSQTVPQKNVEFSLYEEDKFEEPKIGRTLWLDRHASMNFTLMVRTSATALAGCTTGMQEYRAVLQCDNLRDARNSELVYVHINVVAAESQTDLVSVTDPVLDFGEVYRGTRVIRELNICNTSRENVTVRLLDSRPDHCEGVLSLVRSCSTNGNGNEKNNASRTNTSNNSSNDKNKNEGNNSNGNEKNDNVVTVDEVLIVPQKGSVPVGVMYVPSTDQENKATSSLNFEFELVITGVGGSAAANAGSDISGRHQQRLLIRSVATLFTSTIVASQKNINFGDCQVGQSRRCTFAIENPSPLPTTIYVQLRSKIVSIQGVQPRVSAAGGCETLEEFSVAPRSSLPITLRINPKRVNPTYRKQLTIVNVSNPAEDRIIVNIEANNMAPSETKLHDELYTCESKAHCDDGNVNGGGRGEDGTCASGLRSLTNVPLIVAYSLQSKVEYPLVLQLKSSSTEIETFFLEGMSENEFEAIAAELRAYCCYGCEEVVEQFSVERAEEVRNSVVSALQHHTVATSSITLEPRGGRTFYVRIDRTTGDVDAVTKEDGISIAVEGIEVPRFVRLSYRLCRTRFQLNGQKTKNFGEVNIGERRTTKLPIVNQCNSLLLLQLSKSRSVTAGHIRMENSDKKCIYCRIRPYATKELELSFYPGIKGSFEERIRLTNVLDPSNEVIMTLKATVTKAETFDVSPNSWSFGVVPVPLPVHTLKQVQGTIVGGGGSGTAVSRDDGMPPSVRIGARFSVVNTSNTRRELCLKLDTPAVAQTAGGGGVGNSNPSSGNANNNVVDAAMSLADRFFKFDGVDVRMQLEMEHGGASSGSIRKLEEKIEKLEQKLKIYRRKNKLEKVVVAMRQIELLRCALMGKEVDPNTTSTLGEAAGAAGGGIVGPNELSESEDEKMPVKPKARQLQHPELLSLLLCDGVALPEMNACESTIIVLTLTCTRTTECIPPAQSGTITFLLCETKDKEANRVIPVDITLVPMEGEEDGEATAASTRPTAGSKLFSAPSTLTIDGLAAGNSPPQSVNDTSFLAPGAELANALSPLKMPIKLATPVPTPSFFIEPGEGVVATSFMRCPMAIVTHAIAYEACKFTMLLRATDETAFVVLDPVRCCGNIINSNLTNNGTSTVSGGNAGNSNNNTSSTHVNNAPAAAAGGGGGMVSSTAVVPIKTLDAHFKFVPRNGVVRASEFFSITVECTPMSVVPQRYFIPVKKLQHPSDITYFALEMNPMVDEDLLQVSPREILLRDIVMPCDESRLEVQSFVVCSRFTMPHALLIRSNRPLLVSLFEDAKCTIPLVSPVHRVFLHEKLRIYVRFRPSERSWRHTSRLVTAGILVEAIASDMGRETQGCYSVLAQTTLRLSAHVGSGEVLLRENFIDLGAVPPHCRLAHTSFTLSNPSDRFEVRLRVMASLTLTQVETPEVKLSPGAEVQVPVSLQLATPGLLQESLTVFNLSCRQKPLPIGLSILRLDEAISATVSEKGDELQKQQQQKAEEQCAARRLREVPMQPHLQSNDEAVVVVLPTAAVVLGEDAVLRLHGPVTATTMHMTNHSTRDIILVAKGTAPLVLGLPRSSSPVEEVASPSTLTSHVYSRGRVRLDARQTQAVTWTLTSLPNLTVQQIQCILRHEVLTIEQTAQVYVAQVVDEVVGFNYNAMLFPMKRSLPAVGQCVLLPRFCLTFAMSEGRVETPLIDLGVVSIGRSNSTSDTDTTAPNEGDTDHHHHHSGHGTPKRARNSAAAAAAAATTTTVNSNPARWKFCDHRGSGTQVVIHLTNLSPILPLCLSIECEPTVRFASNHIVVPPLQTHSVEAFLVVKLIRTQGPFRFAVYFVNELNPENDMVAYVTGQYYWKAFDLSCDGVMNIAQESLSMEALRVTETSTTTDILSESKIVMTAVEPNVEVVLGVTENPKLEGLIQLQVLQYDAAAPLQKIVFGQTKHASANKAGSLPPLVLNNINKMTSTNINNNSFGGPGVVSTTDAGVISSTPFSAAAIAAAASAVNSNTGGGSGMGGNTNNGLNNASIGGASSANTMNTSLVTAVTNSSPSPAAAAAAAGTAASAVASVPALTKADELVMGVPSRQKEQHPFRLRCLLMREDFAALSAAFYGQRKIKNADVIRERQALTFEKLADLERRRVTGSPSMWLGTLRFSNSLTGADEEVQVFSTLGAFQTFTVPLRITLTPQTASTVSAAAPTRIGGEGGAETNRMHYGAETVYTGELVVSNPCSQHTVVLSITPLRDKAYQDTVAVSCIQLQEMPTPQSEGLKLPSTPRGNISMTVEKRHTVTNAADPTAGFFFPPPPRTTTATTAAATVLTSEVPNTDETTTTLLSILPQSVQRVRVLMRVDASRHQPNVEQAVALVLFDESVPCSVATVRIVLAPLDEMAQQQHKQEQLFLQTSGSRVEARGAAAGSADAGGCEGLLEGTVGVDRSTMTTTTAMRSASPTRTATTSGMGNINPAGGIAASGHAYWASSSSSSSYLCVLSLHGDCQAVAGCQGTYTCRFTYAKDSPPPIGITIRNNLSDTVVDYSVTIFSQGPQPWLLLPSATAVLEPGKAQPLRLNILSTGAGSFSGYVGISTSAAPGEMLLLQLTAEVFLPTAGEGLFEIVAPNGQRMSTNAERSVFIGRLFGAGTHRAYVALEIVNRATIPLEFPVSVVKPFRMEFNNTPDEGDDLSSATTTSTNTTAATANAKTNAGGILNSGIGRTSSQDVEGAEDDDGKQQIGVDARPECDVRLLVCHLHNVPEMRGQRRFVVDPKSRVNVSFLLICDRLSLPSGVTVSGEAEVVLKCKQARDARFVLKARFQVCGSSMVSPRQLFFTAAEDYTVTIPVKNLRSREIRVTFRTASPILDVLPGQGREKDGNGKEEMEVDGQPQPQPQPGENHTNLFVIPGGGSATVRVRLDVARVAAMLSWGASGDMAAALPVLYDHGLLLNAQNPSERLRVELCYVPPNAFLPATPFSIAVAAAAQPIAKSLKVGRRQISEQRLFNFVRSFWRVLLEAADAFLPEFQYYTAQRGIEATDATREATSHIISATAGANSNSTSIVNTSSSNHHNHSNNQVSHTTAGAIAHYRPALCSLLVDLTWLVEELVHYSVLLSNSRPIEAYGVFLTAAVTNHPLMRAWRRHKANLPNTRTFAIFGQYWETIDALPCLTPSSD</sequence>